<name>A0A2W4QHK2_9GAMM</name>
<evidence type="ECO:0000259" key="1">
    <source>
        <dbReference type="Pfam" id="PF18599"/>
    </source>
</evidence>
<dbReference type="InterPro" id="IPR040703">
    <property type="entry name" value="LCIB/C_CA"/>
</dbReference>
<sequence>MTMNHQPTNKETPMNETVSFEDRVRQHYPKAVTMSTFREKIRDVLANGHSIDLAKVLLATSLCADDIVAVRGPEVPSHKTKLKHDFLGPFSMGGLAGLPYSGLTGMSTIGHHIPEKGSVLIAYGPHIGISDQGEPGKLLRPGQRCESSACGALTLALKHFQSSPGYQPAYDDDDTELMTLERRLLPFRGHILTADNPLKAATDCAYNIIHGLIGRYLRSQKKVFECEYIALVGGIIINTGYQHDDYIDLRHLSVRRAQEL</sequence>
<dbReference type="EMBL" id="QJPH01000512">
    <property type="protein sequence ID" value="PZN71695.1"/>
    <property type="molecule type" value="Genomic_DNA"/>
</dbReference>
<reference evidence="2 3" key="1">
    <citation type="journal article" date="2018" name="Aquat. Microb. Ecol.">
        <title>Gammaproteobacterial methanotrophs dominate.</title>
        <authorList>
            <person name="Rissanen A.J."/>
            <person name="Saarenheimo J."/>
            <person name="Tiirola M."/>
            <person name="Peura S."/>
            <person name="Aalto S.L."/>
            <person name="Karvinen A."/>
            <person name="Nykanen H."/>
        </authorList>
    </citation>
    <scope>NUCLEOTIDE SEQUENCE [LARGE SCALE GENOMIC DNA]</scope>
    <source>
        <strain evidence="2">AMbin10</strain>
    </source>
</reference>
<gene>
    <name evidence="2" type="ORF">DM484_25785</name>
</gene>
<comment type="caution">
    <text evidence="2">The sequence shown here is derived from an EMBL/GenBank/DDBJ whole genome shotgun (WGS) entry which is preliminary data.</text>
</comment>
<dbReference type="PANTHER" id="PTHR38016">
    <property type="entry name" value="UNNAMED PRODUCT"/>
    <property type="match status" value="1"/>
</dbReference>
<dbReference type="AlphaFoldDB" id="A0A2W4QHK2"/>
<organism evidence="2 3">
    <name type="scientific">Candidatus Methylumidiphilus alinenensis</name>
    <dbReference type="NCBI Taxonomy" id="2202197"/>
    <lineage>
        <taxon>Bacteria</taxon>
        <taxon>Pseudomonadati</taxon>
        <taxon>Pseudomonadota</taxon>
        <taxon>Gammaproteobacteria</taxon>
        <taxon>Methylococcales</taxon>
        <taxon>Candidatus Methylumidiphilus</taxon>
    </lineage>
</organism>
<evidence type="ECO:0000313" key="3">
    <source>
        <dbReference type="Proteomes" id="UP000249396"/>
    </source>
</evidence>
<accession>A0A2W4QHK2</accession>
<dbReference type="Proteomes" id="UP000249396">
    <property type="component" value="Unassembled WGS sequence"/>
</dbReference>
<evidence type="ECO:0000313" key="2">
    <source>
        <dbReference type="EMBL" id="PZN71695.1"/>
    </source>
</evidence>
<proteinExistence type="predicted"/>
<protein>
    <recommendedName>
        <fullName evidence="1">Limiting CO2-inducible protein B/C beta carbonyic anhydrase domain-containing protein</fullName>
    </recommendedName>
</protein>
<dbReference type="PANTHER" id="PTHR38016:SF1">
    <property type="entry name" value="LIMITING CO2-INDUCIBLE PROTEIN B_C BETA CARBONYIC ANHYDRASE DOMAIN-CONTAINING PROTEIN"/>
    <property type="match status" value="1"/>
</dbReference>
<feature type="domain" description="Limiting CO2-inducible protein B/C beta carbonyic anhydrase" evidence="1">
    <location>
        <begin position="31"/>
        <end position="255"/>
    </location>
</feature>
<dbReference type="Pfam" id="PF18599">
    <property type="entry name" value="LCIB_C_CA"/>
    <property type="match status" value="1"/>
</dbReference>